<evidence type="ECO:0000313" key="1">
    <source>
        <dbReference type="EnsemblPlants" id="Solyc02g086445.1.1"/>
    </source>
</evidence>
<dbReference type="Proteomes" id="UP000004994">
    <property type="component" value="Chromosome 2"/>
</dbReference>
<dbReference type="AlphaFoldDB" id="A0A3Q7FA61"/>
<dbReference type="Gramene" id="Solyc02g086445.1.1">
    <property type="protein sequence ID" value="Solyc02g086445.1.1"/>
    <property type="gene ID" value="Solyc02g086445.1"/>
</dbReference>
<reference evidence="1" key="2">
    <citation type="submission" date="2019-01" db="UniProtKB">
        <authorList>
            <consortium name="EnsemblPlants"/>
        </authorList>
    </citation>
    <scope>IDENTIFICATION</scope>
    <source>
        <strain evidence="1">cv. Heinz 1706</strain>
    </source>
</reference>
<protein>
    <submittedName>
        <fullName evidence="1">Uncharacterized protein</fullName>
    </submittedName>
</protein>
<accession>A0A3Q7FA61</accession>
<organism evidence="1">
    <name type="scientific">Solanum lycopersicum</name>
    <name type="common">Tomato</name>
    <name type="synonym">Lycopersicon esculentum</name>
    <dbReference type="NCBI Taxonomy" id="4081"/>
    <lineage>
        <taxon>Eukaryota</taxon>
        <taxon>Viridiplantae</taxon>
        <taxon>Streptophyta</taxon>
        <taxon>Embryophyta</taxon>
        <taxon>Tracheophyta</taxon>
        <taxon>Spermatophyta</taxon>
        <taxon>Magnoliopsida</taxon>
        <taxon>eudicotyledons</taxon>
        <taxon>Gunneridae</taxon>
        <taxon>Pentapetalae</taxon>
        <taxon>asterids</taxon>
        <taxon>lamiids</taxon>
        <taxon>Solanales</taxon>
        <taxon>Solanaceae</taxon>
        <taxon>Solanoideae</taxon>
        <taxon>Solaneae</taxon>
        <taxon>Solanum</taxon>
        <taxon>Solanum subgen. Lycopersicon</taxon>
    </lineage>
</organism>
<proteinExistence type="predicted"/>
<reference evidence="1" key="1">
    <citation type="journal article" date="2012" name="Nature">
        <title>The tomato genome sequence provides insights into fleshy fruit evolution.</title>
        <authorList>
            <consortium name="Tomato Genome Consortium"/>
        </authorList>
    </citation>
    <scope>NUCLEOTIDE SEQUENCE [LARGE SCALE GENOMIC DNA]</scope>
    <source>
        <strain evidence="1">cv. Heinz 1706</strain>
    </source>
</reference>
<dbReference type="InParanoid" id="A0A3Q7FA61"/>
<keyword evidence="2" id="KW-1185">Reference proteome</keyword>
<dbReference type="EnsemblPlants" id="Solyc02g086445.1.1">
    <property type="protein sequence ID" value="Solyc02g086445.1.1"/>
    <property type="gene ID" value="Solyc02g086445.1"/>
</dbReference>
<name>A0A3Q7FA61_SOLLC</name>
<sequence>MGDPVHESVPLSPDHRNDVIEPDRNLEEQIIEDKERLCDDLSNVYKEDFISAKVKMASWDIPLTV</sequence>
<evidence type="ECO:0000313" key="2">
    <source>
        <dbReference type="Proteomes" id="UP000004994"/>
    </source>
</evidence>